<evidence type="ECO:0000313" key="2">
    <source>
        <dbReference type="EMBL" id="KKK76579.1"/>
    </source>
</evidence>
<organism evidence="2">
    <name type="scientific">marine sediment metagenome</name>
    <dbReference type="NCBI Taxonomy" id="412755"/>
    <lineage>
        <taxon>unclassified sequences</taxon>
        <taxon>metagenomes</taxon>
        <taxon>ecological metagenomes</taxon>
    </lineage>
</organism>
<dbReference type="EMBL" id="LAZR01055343">
    <property type="protein sequence ID" value="KKK76579.1"/>
    <property type="molecule type" value="Genomic_DNA"/>
</dbReference>
<dbReference type="AlphaFoldDB" id="A0A0F9ADM6"/>
<sequence>MTTEQARPSMEDVIEDMGDDALA</sequence>
<name>A0A0F9ADM6_9ZZZZ</name>
<accession>A0A0F9ADM6</accession>
<evidence type="ECO:0000256" key="1">
    <source>
        <dbReference type="SAM" id="MobiDB-lite"/>
    </source>
</evidence>
<feature type="region of interest" description="Disordered" evidence="1">
    <location>
        <begin position="1"/>
        <end position="23"/>
    </location>
</feature>
<feature type="non-terminal residue" evidence="2">
    <location>
        <position position="23"/>
    </location>
</feature>
<comment type="caution">
    <text evidence="2">The sequence shown here is derived from an EMBL/GenBank/DDBJ whole genome shotgun (WGS) entry which is preliminary data.</text>
</comment>
<proteinExistence type="predicted"/>
<reference evidence="2" key="1">
    <citation type="journal article" date="2015" name="Nature">
        <title>Complex archaea that bridge the gap between prokaryotes and eukaryotes.</title>
        <authorList>
            <person name="Spang A."/>
            <person name="Saw J.H."/>
            <person name="Jorgensen S.L."/>
            <person name="Zaremba-Niedzwiedzka K."/>
            <person name="Martijn J."/>
            <person name="Lind A.E."/>
            <person name="van Eijk R."/>
            <person name="Schleper C."/>
            <person name="Guy L."/>
            <person name="Ettema T.J."/>
        </authorList>
    </citation>
    <scope>NUCLEOTIDE SEQUENCE</scope>
</reference>
<feature type="compositionally biased region" description="Acidic residues" evidence="1">
    <location>
        <begin position="12"/>
        <end position="23"/>
    </location>
</feature>
<gene>
    <name evidence="2" type="ORF">LCGC14_2862190</name>
</gene>
<protein>
    <submittedName>
        <fullName evidence="2">Uncharacterized protein</fullName>
    </submittedName>
</protein>